<evidence type="ECO:0000256" key="1">
    <source>
        <dbReference type="SAM" id="MobiDB-lite"/>
    </source>
</evidence>
<protein>
    <submittedName>
        <fullName evidence="2">Uncharacterized protein</fullName>
    </submittedName>
</protein>
<accession>A0AAD7SKI1</accession>
<reference evidence="2" key="1">
    <citation type="journal article" date="2023" name="Science">
        <title>Genome structures resolve the early diversification of teleost fishes.</title>
        <authorList>
            <person name="Parey E."/>
            <person name="Louis A."/>
            <person name="Montfort J."/>
            <person name="Bouchez O."/>
            <person name="Roques C."/>
            <person name="Iampietro C."/>
            <person name="Lluch J."/>
            <person name="Castinel A."/>
            <person name="Donnadieu C."/>
            <person name="Desvignes T."/>
            <person name="Floi Bucao C."/>
            <person name="Jouanno E."/>
            <person name="Wen M."/>
            <person name="Mejri S."/>
            <person name="Dirks R."/>
            <person name="Jansen H."/>
            <person name="Henkel C."/>
            <person name="Chen W.J."/>
            <person name="Zahm M."/>
            <person name="Cabau C."/>
            <person name="Klopp C."/>
            <person name="Thompson A.W."/>
            <person name="Robinson-Rechavi M."/>
            <person name="Braasch I."/>
            <person name="Lecointre G."/>
            <person name="Bobe J."/>
            <person name="Postlethwait J.H."/>
            <person name="Berthelot C."/>
            <person name="Roest Crollius H."/>
            <person name="Guiguen Y."/>
        </authorList>
    </citation>
    <scope>NUCLEOTIDE SEQUENCE</scope>
    <source>
        <strain evidence="2">NC1722</strain>
    </source>
</reference>
<gene>
    <name evidence="2" type="ORF">AAFF_G00354080</name>
</gene>
<organism evidence="2 3">
    <name type="scientific">Aldrovandia affinis</name>
    <dbReference type="NCBI Taxonomy" id="143900"/>
    <lineage>
        <taxon>Eukaryota</taxon>
        <taxon>Metazoa</taxon>
        <taxon>Chordata</taxon>
        <taxon>Craniata</taxon>
        <taxon>Vertebrata</taxon>
        <taxon>Euteleostomi</taxon>
        <taxon>Actinopterygii</taxon>
        <taxon>Neopterygii</taxon>
        <taxon>Teleostei</taxon>
        <taxon>Notacanthiformes</taxon>
        <taxon>Halosauridae</taxon>
        <taxon>Aldrovandia</taxon>
    </lineage>
</organism>
<proteinExistence type="predicted"/>
<feature type="region of interest" description="Disordered" evidence="1">
    <location>
        <begin position="1"/>
        <end position="84"/>
    </location>
</feature>
<feature type="compositionally biased region" description="Polar residues" evidence="1">
    <location>
        <begin position="72"/>
        <end position="84"/>
    </location>
</feature>
<dbReference type="EMBL" id="JAINUG010000059">
    <property type="protein sequence ID" value="KAJ8403191.1"/>
    <property type="molecule type" value="Genomic_DNA"/>
</dbReference>
<sequence>MTRSDPQVLPPSPDAITEPRDGAPRQAPVSLREPAQRRASLPLLLSLQPPAPPRQPRVAMAKHRVCTKRSHSPSLNLQLPITTS</sequence>
<keyword evidence="3" id="KW-1185">Reference proteome</keyword>
<name>A0AAD7SKI1_9TELE</name>
<evidence type="ECO:0000313" key="3">
    <source>
        <dbReference type="Proteomes" id="UP001221898"/>
    </source>
</evidence>
<comment type="caution">
    <text evidence="2">The sequence shown here is derived from an EMBL/GenBank/DDBJ whole genome shotgun (WGS) entry which is preliminary data.</text>
</comment>
<dbReference type="AlphaFoldDB" id="A0AAD7SKI1"/>
<evidence type="ECO:0000313" key="2">
    <source>
        <dbReference type="EMBL" id="KAJ8403191.1"/>
    </source>
</evidence>
<dbReference type="Proteomes" id="UP001221898">
    <property type="component" value="Unassembled WGS sequence"/>
</dbReference>
<feature type="compositionally biased region" description="Basic residues" evidence="1">
    <location>
        <begin position="60"/>
        <end position="71"/>
    </location>
</feature>
<feature type="compositionally biased region" description="Low complexity" evidence="1">
    <location>
        <begin position="37"/>
        <end position="48"/>
    </location>
</feature>